<evidence type="ECO:0000313" key="2">
    <source>
        <dbReference type="Proteomes" id="UP000287969"/>
    </source>
</evidence>
<accession>A0A410QGT2</accession>
<organism evidence="1 2">
    <name type="scientific">Acidilutibacter cellobiosedens</name>
    <dbReference type="NCBI Taxonomy" id="2507161"/>
    <lineage>
        <taxon>Bacteria</taxon>
        <taxon>Bacillati</taxon>
        <taxon>Bacillota</taxon>
        <taxon>Tissierellia</taxon>
        <taxon>Tissierellales</taxon>
        <taxon>Acidilutibacteraceae</taxon>
        <taxon>Acidilutibacter</taxon>
    </lineage>
</organism>
<keyword evidence="2" id="KW-1185">Reference proteome</keyword>
<proteinExistence type="predicted"/>
<evidence type="ECO:0000313" key="1">
    <source>
        <dbReference type="EMBL" id="QAT63210.1"/>
    </source>
</evidence>
<name>A0A410QGT2_9FIRM</name>
<protein>
    <submittedName>
        <fullName evidence="1">Uncharacterized protein</fullName>
    </submittedName>
</protein>
<dbReference type="OrthoDB" id="2887576at2"/>
<dbReference type="Proteomes" id="UP000287969">
    <property type="component" value="Chromosome"/>
</dbReference>
<dbReference type="AlphaFoldDB" id="A0A410QGT2"/>
<sequence>MEGTFENTLQEHFIKAELIAEMSCTLQIVKRLKGMGFNVKQVLKIIELPESAVLRVFTGKEDIRKIAEDTVKQQIAENDGKIPGYRDFIKWVENALQYFEPEEDREELIPVEEPQRLTCEQWAQYTPYENKLELFDGQALADLRERENMIIALIYNIGLKHLVKILPSESKIILKELLDKQQL</sequence>
<reference evidence="2" key="1">
    <citation type="submission" date="2019-01" db="EMBL/GenBank/DDBJ databases">
        <title>Draft genomes of a novel of Sporanaerobacter strains.</title>
        <authorList>
            <person name="Ma S."/>
        </authorList>
    </citation>
    <scope>NUCLEOTIDE SEQUENCE [LARGE SCALE GENOMIC DNA]</scope>
    <source>
        <strain evidence="2">NJN-17</strain>
    </source>
</reference>
<gene>
    <name evidence="1" type="ORF">EQM13_17405</name>
</gene>
<dbReference type="KEGG" id="spoa:EQM13_17405"/>
<dbReference type="RefSeq" id="WP_128753366.1">
    <property type="nucleotide sequence ID" value="NZ_CP035282.1"/>
</dbReference>
<dbReference type="EMBL" id="CP035282">
    <property type="protein sequence ID" value="QAT63210.1"/>
    <property type="molecule type" value="Genomic_DNA"/>
</dbReference>